<name>A0A0F9HKB4_9ZZZZ</name>
<organism evidence="1">
    <name type="scientific">marine sediment metagenome</name>
    <dbReference type="NCBI Taxonomy" id="412755"/>
    <lineage>
        <taxon>unclassified sequences</taxon>
        <taxon>metagenomes</taxon>
        <taxon>ecological metagenomes</taxon>
    </lineage>
</organism>
<sequence length="194" mass="20878">MIKNWRANHSGSDLDAHHFEFAEEIRTGVALFPVPVETAGTTRAMTANRLFAMPWYVPRAITVDELLIEVTSAGAGATYARLGIYNVGTNLYPGTLKLDGGTVLTDSNAVVSLAISQALTKGLYFLAVICSGTPTIRGWKPTWTPLGSRSNSLDFVTASVYIDSEDPTELPDPFGTPTADFHEGYGNYAISSLD</sequence>
<evidence type="ECO:0000313" key="1">
    <source>
        <dbReference type="EMBL" id="KKM03637.1"/>
    </source>
</evidence>
<comment type="caution">
    <text evidence="1">The sequence shown here is derived from an EMBL/GenBank/DDBJ whole genome shotgun (WGS) entry which is preliminary data.</text>
</comment>
<proteinExistence type="predicted"/>
<dbReference type="EMBL" id="LAZR01016641">
    <property type="protein sequence ID" value="KKM03637.1"/>
    <property type="molecule type" value="Genomic_DNA"/>
</dbReference>
<accession>A0A0F9HKB4</accession>
<gene>
    <name evidence="1" type="ORF">LCGC14_1772460</name>
</gene>
<reference evidence="1" key="1">
    <citation type="journal article" date="2015" name="Nature">
        <title>Complex archaea that bridge the gap between prokaryotes and eukaryotes.</title>
        <authorList>
            <person name="Spang A."/>
            <person name="Saw J.H."/>
            <person name="Jorgensen S.L."/>
            <person name="Zaremba-Niedzwiedzka K."/>
            <person name="Martijn J."/>
            <person name="Lind A.E."/>
            <person name="van Eijk R."/>
            <person name="Schleper C."/>
            <person name="Guy L."/>
            <person name="Ettema T.J."/>
        </authorList>
    </citation>
    <scope>NUCLEOTIDE SEQUENCE</scope>
</reference>
<protein>
    <submittedName>
        <fullName evidence="1">Uncharacterized protein</fullName>
    </submittedName>
</protein>
<dbReference type="AlphaFoldDB" id="A0A0F9HKB4"/>